<dbReference type="AlphaFoldDB" id="A0A1M6E7A2"/>
<gene>
    <name evidence="7" type="ORF">SAMN02745219_01130</name>
</gene>
<dbReference type="InterPro" id="IPR009010">
    <property type="entry name" value="Asp_de-COase-like_dom_sf"/>
</dbReference>
<evidence type="ECO:0000259" key="6">
    <source>
        <dbReference type="Pfam" id="PF01568"/>
    </source>
</evidence>
<dbReference type="SUPFAM" id="SSF50692">
    <property type="entry name" value="ADC-like"/>
    <property type="match status" value="1"/>
</dbReference>
<evidence type="ECO:0000313" key="7">
    <source>
        <dbReference type="EMBL" id="SHI81352.1"/>
    </source>
</evidence>
<dbReference type="PANTHER" id="PTHR43742:SF6">
    <property type="entry name" value="OXIDOREDUCTASE YYAE-RELATED"/>
    <property type="match status" value="1"/>
</dbReference>
<evidence type="ECO:0000256" key="2">
    <source>
        <dbReference type="ARBA" id="ARBA00022723"/>
    </source>
</evidence>
<evidence type="ECO:0000256" key="3">
    <source>
        <dbReference type="ARBA" id="ARBA00023004"/>
    </source>
</evidence>
<dbReference type="GO" id="GO:0046872">
    <property type="term" value="F:metal ion binding"/>
    <property type="evidence" value="ECO:0007669"/>
    <property type="project" value="UniProtKB-KW"/>
</dbReference>
<protein>
    <submittedName>
        <fullName evidence="7">Anaerobic selenocysteine-containing dehydrogenase</fullName>
    </submittedName>
</protein>
<evidence type="ECO:0000313" key="8">
    <source>
        <dbReference type="Proteomes" id="UP000184529"/>
    </source>
</evidence>
<reference evidence="8" key="1">
    <citation type="submission" date="2016-11" db="EMBL/GenBank/DDBJ databases">
        <authorList>
            <person name="Varghese N."/>
            <person name="Submissions S."/>
        </authorList>
    </citation>
    <scope>NUCLEOTIDE SEQUENCE [LARGE SCALE GENOMIC DNA]</scope>
    <source>
        <strain evidence="8">DSM 16057</strain>
    </source>
</reference>
<evidence type="ECO:0000256" key="4">
    <source>
        <dbReference type="ARBA" id="ARBA00023014"/>
    </source>
</evidence>
<dbReference type="EMBL" id="FQZM01000012">
    <property type="protein sequence ID" value="SHI81352.1"/>
    <property type="molecule type" value="Genomic_DNA"/>
</dbReference>
<feature type="domain" description="Molybdopterin oxidoreductase" evidence="5">
    <location>
        <begin position="63"/>
        <end position="500"/>
    </location>
</feature>
<dbReference type="CDD" id="cd02781">
    <property type="entry name" value="MopB_CT_Acetylene-hydratase"/>
    <property type="match status" value="1"/>
</dbReference>
<feature type="domain" description="Molybdopterin dinucleotide-binding" evidence="6">
    <location>
        <begin position="594"/>
        <end position="688"/>
    </location>
</feature>
<dbReference type="STRING" id="1121432.SAMN02745219_01130"/>
<sequence length="715" mass="80514">MALRKEHVTFCHICPNHCALKVIVEDGKVVEVKAAGGSGFPVHMCSVQKGADHLIGTVNSPDRLKKPLKRKGAKGEGKWEEISWDEALDTIAAKLLEVKEKYGPERVVLILGEPKGMEFAFAQRFATAFGTPNVITPGNYCGVQNTEALRYTFGSRYIMARMDSNPKVIVIWGANPAHTGGTFSNIGRYDFNRALVSGDTKLVVVDPKNIEIWPEKGMRASDADYWIRPRPNSDGILAMGMIKVIIEENLYDREYIENWTVGFDELCKEVATFTLDEVEELTWVPKETIQQVARLYATNKPGIIGTGNALEGSVQAFQTLRAICILRGITGNVNTPSGGHVELVPPKYHPPGSFMLGDLKDRLREYPRSPERTICGPDFGLASRFGYVPTQALVHALLEEKPYLPKVGLAFVTNPLLTYPDSKATEAAFRKFELLVVSELFHTATTRIADIVLPAAFLHEHDSIAYWPAWFANIRANCKVVDPPGEAWSDMKIINELAKRVGLERYFWENEEQALDYMLKPLGLIWKQFRDEVKYLHGKSKYDPDKVAGYGTPSGKVEIYCEALKKANVDPLPRFKDLKEPLMGRFELSKEYPLIMTNYKSEIFMLSGYRNVEAMRKKSLAPTTYMNPETAKELGLQDGDWIYIETYKGRMKQKLSVQPGMHPKVVNVEFGWGDHVYEDANMNLITDYAPPWDYPTGSVTLRGYPCKVYKAPEKE</sequence>
<dbReference type="InterPro" id="IPR006657">
    <property type="entry name" value="MoPterin_dinucl-bd_dom"/>
</dbReference>
<dbReference type="PANTHER" id="PTHR43742">
    <property type="entry name" value="TRIMETHYLAMINE-N-OXIDE REDUCTASE"/>
    <property type="match status" value="1"/>
</dbReference>
<dbReference type="GO" id="GO:0043546">
    <property type="term" value="F:molybdopterin cofactor binding"/>
    <property type="evidence" value="ECO:0007669"/>
    <property type="project" value="InterPro"/>
</dbReference>
<dbReference type="Gene3D" id="3.40.50.740">
    <property type="match status" value="1"/>
</dbReference>
<dbReference type="Gene3D" id="2.40.40.20">
    <property type="match status" value="1"/>
</dbReference>
<proteinExistence type="inferred from homology"/>
<evidence type="ECO:0000259" key="5">
    <source>
        <dbReference type="Pfam" id="PF00384"/>
    </source>
</evidence>
<dbReference type="GO" id="GO:0016491">
    <property type="term" value="F:oxidoreductase activity"/>
    <property type="evidence" value="ECO:0007669"/>
    <property type="project" value="InterPro"/>
</dbReference>
<dbReference type="Proteomes" id="UP000184529">
    <property type="component" value="Unassembled WGS sequence"/>
</dbReference>
<dbReference type="OrthoDB" id="9810782at2"/>
<dbReference type="RefSeq" id="WP_072867881.1">
    <property type="nucleotide sequence ID" value="NZ_FQZM01000012.1"/>
</dbReference>
<dbReference type="Pfam" id="PF01568">
    <property type="entry name" value="Molydop_binding"/>
    <property type="match status" value="1"/>
</dbReference>
<dbReference type="Gene3D" id="3.40.228.10">
    <property type="entry name" value="Dimethylsulfoxide Reductase, domain 2"/>
    <property type="match status" value="1"/>
</dbReference>
<dbReference type="SUPFAM" id="SSF53706">
    <property type="entry name" value="Formate dehydrogenase/DMSO reductase, domains 1-3"/>
    <property type="match status" value="1"/>
</dbReference>
<dbReference type="GO" id="GO:0018818">
    <property type="term" value="F:acetylene hydratase activity"/>
    <property type="evidence" value="ECO:0007669"/>
    <property type="project" value="InterPro"/>
</dbReference>
<dbReference type="InterPro" id="IPR006656">
    <property type="entry name" value="Mopterin_OxRdtase"/>
</dbReference>
<name>A0A1M6E7A2_9FIRM</name>
<keyword evidence="8" id="KW-1185">Reference proteome</keyword>
<accession>A0A1M6E7A2</accession>
<keyword evidence="4" id="KW-0411">Iron-sulfur</keyword>
<evidence type="ECO:0000256" key="1">
    <source>
        <dbReference type="ARBA" id="ARBA00010312"/>
    </source>
</evidence>
<keyword evidence="3" id="KW-0408">Iron</keyword>
<dbReference type="Pfam" id="PF00384">
    <property type="entry name" value="Molybdopterin"/>
    <property type="match status" value="1"/>
</dbReference>
<keyword evidence="2" id="KW-0479">Metal-binding</keyword>
<organism evidence="7 8">
    <name type="scientific">Desulfofundulus thermosubterraneus DSM 16057</name>
    <dbReference type="NCBI Taxonomy" id="1121432"/>
    <lineage>
        <taxon>Bacteria</taxon>
        <taxon>Bacillati</taxon>
        <taxon>Bacillota</taxon>
        <taxon>Clostridia</taxon>
        <taxon>Eubacteriales</taxon>
        <taxon>Peptococcaceae</taxon>
        <taxon>Desulfofundulus</taxon>
    </lineage>
</organism>
<dbReference type="Gene3D" id="2.20.25.90">
    <property type="entry name" value="ADC-like domains"/>
    <property type="match status" value="1"/>
</dbReference>
<comment type="similarity">
    <text evidence="1">Belongs to the prokaryotic molybdopterin-containing oxidoreductase family.</text>
</comment>
<dbReference type="GO" id="GO:0051536">
    <property type="term" value="F:iron-sulfur cluster binding"/>
    <property type="evidence" value="ECO:0007669"/>
    <property type="project" value="UniProtKB-KW"/>
</dbReference>
<dbReference type="InterPro" id="IPR050612">
    <property type="entry name" value="Prok_Mopterin_Oxidored"/>
</dbReference>
<dbReference type="InterPro" id="IPR037949">
    <property type="entry name" value="MopB_CT_Acetylene-hydratase"/>
</dbReference>